<keyword evidence="5" id="KW-1133">Transmembrane helix</keyword>
<dbReference type="KEGG" id="mvu:Metvu_0094"/>
<evidence type="ECO:0000256" key="1">
    <source>
        <dbReference type="ARBA" id="ARBA00004618"/>
    </source>
</evidence>
<evidence type="ECO:0000256" key="5">
    <source>
        <dbReference type="SAM" id="Phobius"/>
    </source>
</evidence>
<evidence type="ECO:0000256" key="4">
    <source>
        <dbReference type="RuleBase" id="RU361282"/>
    </source>
</evidence>
<keyword evidence="6" id="KW-0282">Flagellum</keyword>
<dbReference type="eggNOG" id="arCOG01829">
    <property type="taxonomic scope" value="Archaea"/>
</dbReference>
<comment type="subcellular location">
    <subcellularLocation>
        <location evidence="1 4">Archaeal flagellum</location>
    </subcellularLocation>
</comment>
<evidence type="ECO:0000256" key="3">
    <source>
        <dbReference type="ARBA" id="ARBA00022440"/>
    </source>
</evidence>
<dbReference type="GO" id="GO:0097588">
    <property type="term" value="P:archaeal or bacterial-type flagellum-dependent cell motility"/>
    <property type="evidence" value="ECO:0007669"/>
    <property type="project" value="InterPro"/>
</dbReference>
<keyword evidence="6" id="KW-0966">Cell projection</keyword>
<dbReference type="OrthoDB" id="102632at2157"/>
<dbReference type="RefSeq" id="WP_012819509.1">
    <property type="nucleotide sequence ID" value="NC_013407.1"/>
</dbReference>
<dbReference type="Proteomes" id="UP000002063">
    <property type="component" value="Chromosome"/>
</dbReference>
<sequence>MLMKYVGSRRGAIGIGTLIIFIALVLVAAVAAAVIINTAANLQHKAARVGEESTKQVASGIQVLKITGYAPNSNNITKLAILVSPNIGDEIDLSSTIITISNGQQKASLVYGGVLNHAETNGTKDIFNESWPKVNDTSTEFGIIVLQDADGSMNNTEHPTMNFGDKVLLTVDVGDVFGGIAPREKVYGEVIPEFGSPGIIEFIAPSTFTQHVVPLQ</sequence>
<evidence type="ECO:0000313" key="6">
    <source>
        <dbReference type="EMBL" id="ACX71963.1"/>
    </source>
</evidence>
<dbReference type="PANTHER" id="PTHR35903">
    <property type="entry name" value="FLAGELLIN B1"/>
    <property type="match status" value="1"/>
</dbReference>
<accession>C9REG1</accession>
<dbReference type="NCBIfam" id="NF006325">
    <property type="entry name" value="PRK08541.1"/>
    <property type="match status" value="1"/>
</dbReference>
<dbReference type="EMBL" id="CP001787">
    <property type="protein sequence ID" value="ACX71963.1"/>
    <property type="molecule type" value="Genomic_DNA"/>
</dbReference>
<dbReference type="PANTHER" id="PTHR35903:SF1">
    <property type="entry name" value="FLAGELLIN B1"/>
    <property type="match status" value="1"/>
</dbReference>
<dbReference type="GO" id="GO:0097589">
    <property type="term" value="C:archaeal-type flagellum"/>
    <property type="evidence" value="ECO:0007669"/>
    <property type="project" value="UniProtKB-SubCell"/>
</dbReference>
<keyword evidence="5" id="KW-0472">Membrane</keyword>
<dbReference type="HOGENOM" id="CLU_051124_0_1_2"/>
<dbReference type="STRING" id="579137.Metvu_0094"/>
<comment type="similarity">
    <text evidence="2 4">Belongs to the archaeal flagellin family.</text>
</comment>
<evidence type="ECO:0000256" key="2">
    <source>
        <dbReference type="ARBA" id="ARBA00010256"/>
    </source>
</evidence>
<protein>
    <recommendedName>
        <fullName evidence="4">Flagellin</fullName>
    </recommendedName>
</protein>
<evidence type="ECO:0000313" key="7">
    <source>
        <dbReference type="Proteomes" id="UP000002063"/>
    </source>
</evidence>
<dbReference type="GeneID" id="8512420"/>
<dbReference type="NCBIfam" id="TIGR02537">
    <property type="entry name" value="arch_flag_Nterm"/>
    <property type="match status" value="1"/>
</dbReference>
<dbReference type="InterPro" id="IPR013373">
    <property type="entry name" value="Flagellin/pilin_N_arc"/>
</dbReference>
<feature type="transmembrane region" description="Helical" evidence="5">
    <location>
        <begin position="12"/>
        <end position="36"/>
    </location>
</feature>
<name>C9REG1_METVM</name>
<proteinExistence type="inferred from homology"/>
<dbReference type="AlphaFoldDB" id="C9REG1"/>
<keyword evidence="5" id="KW-0812">Transmembrane</keyword>
<keyword evidence="6" id="KW-0969">Cilium</keyword>
<reference evidence="6" key="1">
    <citation type="submission" date="2009-10" db="EMBL/GenBank/DDBJ databases">
        <title>Complete sequence of chromosome of Methanocaldococcus vulcanius M7.</title>
        <authorList>
            <consortium name="US DOE Joint Genome Institute"/>
            <person name="Lucas S."/>
            <person name="Copeland A."/>
            <person name="Lapidus A."/>
            <person name="Glavina del Rio T."/>
            <person name="Dalin E."/>
            <person name="Tice H."/>
            <person name="Bruce D."/>
            <person name="Goodwin L."/>
            <person name="Pitluck S."/>
            <person name="Lcollab F.I."/>
            <person name="Brettin T."/>
            <person name="Detter J.C."/>
            <person name="Han C."/>
            <person name="Tapia R."/>
            <person name="Kuske C.R."/>
            <person name="Schmutz J."/>
            <person name="Larimer F."/>
            <person name="Land M."/>
            <person name="Hauser L."/>
            <person name="Kyrpides N."/>
            <person name="Ovchinikova G."/>
            <person name="Sieprawska-Lupa M."/>
            <person name="Whitman W.B."/>
            <person name="Woyke T."/>
        </authorList>
    </citation>
    <scope>NUCLEOTIDE SEQUENCE [LARGE SCALE GENOMIC DNA]</scope>
    <source>
        <strain evidence="6">M7</strain>
    </source>
</reference>
<keyword evidence="3 4" id="KW-0974">Archaeal flagellum</keyword>
<dbReference type="InterPro" id="IPR002774">
    <property type="entry name" value="Flagellin_arc-type"/>
</dbReference>
<dbReference type="GO" id="GO:0005198">
    <property type="term" value="F:structural molecule activity"/>
    <property type="evidence" value="ECO:0007669"/>
    <property type="project" value="InterPro"/>
</dbReference>
<dbReference type="Pfam" id="PF01917">
    <property type="entry name" value="Flagellin_arch-type"/>
    <property type="match status" value="1"/>
</dbReference>
<comment type="function">
    <text evidence="4">Flagellin is the subunit protein which polymerizes to form the filaments of archaeal flagella.</text>
</comment>
<organism evidence="6 7">
    <name type="scientific">Methanocaldococcus vulcanius (strain ATCC 700851 / DSM 12094 / M7)</name>
    <name type="common">Methanococcus vulcanius</name>
    <dbReference type="NCBI Taxonomy" id="579137"/>
    <lineage>
        <taxon>Archaea</taxon>
        <taxon>Methanobacteriati</taxon>
        <taxon>Methanobacteriota</taxon>
        <taxon>Methanomada group</taxon>
        <taxon>Methanococci</taxon>
        <taxon>Methanococcales</taxon>
        <taxon>Methanocaldococcaceae</taxon>
        <taxon>Methanocaldococcus</taxon>
    </lineage>
</organism>
<gene>
    <name evidence="6" type="ordered locus">Metvu_0094</name>
</gene>
<keyword evidence="7" id="KW-1185">Reference proteome</keyword>